<feature type="compositionally biased region" description="Polar residues" evidence="13">
    <location>
        <begin position="266"/>
        <end position="280"/>
    </location>
</feature>
<evidence type="ECO:0000256" key="6">
    <source>
        <dbReference type="ARBA" id="ARBA00022723"/>
    </source>
</evidence>
<keyword evidence="4 12" id="KW-0964">Secreted</keyword>
<evidence type="ECO:0000259" key="14">
    <source>
        <dbReference type="Pfam" id="PF07504"/>
    </source>
</evidence>
<accession>A0ABQ8ET57</accession>
<dbReference type="PRINTS" id="PR00999">
    <property type="entry name" value="FUNGALYSIN"/>
</dbReference>
<evidence type="ECO:0000313" key="16">
    <source>
        <dbReference type="Proteomes" id="UP001648503"/>
    </source>
</evidence>
<keyword evidence="7 12" id="KW-0732">Signal</keyword>
<evidence type="ECO:0000313" key="15">
    <source>
        <dbReference type="EMBL" id="KAH6586179.1"/>
    </source>
</evidence>
<dbReference type="PANTHER" id="PTHR33478">
    <property type="entry name" value="EXTRACELLULAR METALLOPROTEINASE MEP"/>
    <property type="match status" value="1"/>
</dbReference>
<organism evidence="15 16">
    <name type="scientific">Batrachochytrium salamandrivorans</name>
    <dbReference type="NCBI Taxonomy" id="1357716"/>
    <lineage>
        <taxon>Eukaryota</taxon>
        <taxon>Fungi</taxon>
        <taxon>Fungi incertae sedis</taxon>
        <taxon>Chytridiomycota</taxon>
        <taxon>Chytridiomycota incertae sedis</taxon>
        <taxon>Chytridiomycetes</taxon>
        <taxon>Rhizophydiales</taxon>
        <taxon>Rhizophydiales incertae sedis</taxon>
        <taxon>Batrachochytrium</taxon>
    </lineage>
</organism>
<evidence type="ECO:0000256" key="7">
    <source>
        <dbReference type="ARBA" id="ARBA00022729"/>
    </source>
</evidence>
<dbReference type="Proteomes" id="UP001648503">
    <property type="component" value="Unassembled WGS sequence"/>
</dbReference>
<dbReference type="InterPro" id="IPR027268">
    <property type="entry name" value="Peptidase_M4/M1_CTD_sf"/>
</dbReference>
<evidence type="ECO:0000256" key="5">
    <source>
        <dbReference type="ARBA" id="ARBA00022670"/>
    </source>
</evidence>
<name>A0ABQ8ET57_9FUNG</name>
<evidence type="ECO:0000256" key="11">
    <source>
        <dbReference type="ARBA" id="ARBA00023145"/>
    </source>
</evidence>
<keyword evidence="11 12" id="KW-0865">Zymogen</keyword>
<comment type="similarity">
    <text evidence="3 12">Belongs to the peptidase M36 family.</text>
</comment>
<dbReference type="InterPro" id="IPR001842">
    <property type="entry name" value="Peptidase_M36"/>
</dbReference>
<evidence type="ECO:0000256" key="10">
    <source>
        <dbReference type="ARBA" id="ARBA00023049"/>
    </source>
</evidence>
<comment type="cofactor">
    <cofactor evidence="1 12">
        <name>Zn(2+)</name>
        <dbReference type="ChEBI" id="CHEBI:29105"/>
    </cofactor>
</comment>
<keyword evidence="9 12" id="KW-0862">Zinc</keyword>
<dbReference type="Gene3D" id="1.10.390.10">
    <property type="entry name" value="Neutral Protease Domain 2"/>
    <property type="match status" value="1"/>
</dbReference>
<dbReference type="Gene3D" id="3.10.170.10">
    <property type="match status" value="1"/>
</dbReference>
<keyword evidence="16" id="KW-1185">Reference proteome</keyword>
<dbReference type="EMBL" id="JAFCIX010000575">
    <property type="protein sequence ID" value="KAH6586179.1"/>
    <property type="molecule type" value="Genomic_DNA"/>
</dbReference>
<proteinExistence type="inferred from homology"/>
<evidence type="ECO:0000256" key="13">
    <source>
        <dbReference type="SAM" id="MobiDB-lite"/>
    </source>
</evidence>
<feature type="chain" id="PRO_5045005023" description="Extracellular metalloproteinase" evidence="12">
    <location>
        <begin position="20"/>
        <end position="596"/>
    </location>
</feature>
<gene>
    <name evidence="15" type="ORF">BASA50_000644</name>
</gene>
<evidence type="ECO:0000256" key="8">
    <source>
        <dbReference type="ARBA" id="ARBA00022801"/>
    </source>
</evidence>
<comment type="subcellular location">
    <subcellularLocation>
        <location evidence="2 12">Secreted</location>
    </subcellularLocation>
</comment>
<dbReference type="Pfam" id="PF02128">
    <property type="entry name" value="Peptidase_M36"/>
    <property type="match status" value="1"/>
</dbReference>
<evidence type="ECO:0000256" key="3">
    <source>
        <dbReference type="ARBA" id="ARBA00006006"/>
    </source>
</evidence>
<dbReference type="Pfam" id="PF07504">
    <property type="entry name" value="FTP"/>
    <property type="match status" value="1"/>
</dbReference>
<protein>
    <recommendedName>
        <fullName evidence="12">Extracellular metalloproteinase</fullName>
        <ecNumber evidence="12">3.4.24.-</ecNumber>
    </recommendedName>
    <alternativeName>
        <fullName evidence="12">Fungalysin</fullName>
    </alternativeName>
</protein>
<keyword evidence="6 12" id="KW-0479">Metal-binding</keyword>
<dbReference type="InterPro" id="IPR050371">
    <property type="entry name" value="Fungal_virulence_M36"/>
</dbReference>
<comment type="caution">
    <text evidence="15">The sequence shown here is derived from an EMBL/GenBank/DDBJ whole genome shotgun (WGS) entry which is preliminary data.</text>
</comment>
<reference evidence="15 16" key="1">
    <citation type="submission" date="2021-02" db="EMBL/GenBank/DDBJ databases">
        <title>Variation within the Batrachochytrium salamandrivorans European outbreak.</title>
        <authorList>
            <person name="Kelly M."/>
            <person name="Pasmans F."/>
            <person name="Shea T.P."/>
            <person name="Munoz J.F."/>
            <person name="Carranza S."/>
            <person name="Cuomo C.A."/>
            <person name="Martel A."/>
        </authorList>
    </citation>
    <scope>NUCLEOTIDE SEQUENCE [LARGE SCALE GENOMIC DNA]</scope>
    <source>
        <strain evidence="15 16">AMFP18/2</strain>
    </source>
</reference>
<dbReference type="CDD" id="cd09596">
    <property type="entry name" value="M36"/>
    <property type="match status" value="1"/>
</dbReference>
<keyword evidence="5 12" id="KW-0645">Protease</keyword>
<evidence type="ECO:0000256" key="4">
    <source>
        <dbReference type="ARBA" id="ARBA00022525"/>
    </source>
</evidence>
<feature type="domain" description="FTP" evidence="14">
    <location>
        <begin position="85"/>
        <end position="134"/>
    </location>
</feature>
<keyword evidence="8 12" id="KW-0378">Hydrolase</keyword>
<dbReference type="PANTHER" id="PTHR33478:SF1">
    <property type="entry name" value="EXTRACELLULAR METALLOPROTEINASE MEP"/>
    <property type="match status" value="1"/>
</dbReference>
<dbReference type="InterPro" id="IPR011096">
    <property type="entry name" value="FTP_domain"/>
</dbReference>
<evidence type="ECO:0000256" key="9">
    <source>
        <dbReference type="ARBA" id="ARBA00022833"/>
    </source>
</evidence>
<evidence type="ECO:0000256" key="2">
    <source>
        <dbReference type="ARBA" id="ARBA00004613"/>
    </source>
</evidence>
<dbReference type="EC" id="3.4.24.-" evidence="12"/>
<evidence type="ECO:0000256" key="12">
    <source>
        <dbReference type="RuleBase" id="RU364017"/>
    </source>
</evidence>
<feature type="signal peptide" evidence="12">
    <location>
        <begin position="1"/>
        <end position="19"/>
    </location>
</feature>
<sequence>MFGPALTLVLALASSTVIAVPMVDNVYKRAVASLDPSSTEFPFYFPESVYESIPHSGAPPSPSSETDDVKTATDFISKRLNLGADDFKVANSFTDPFGITHVYGAHMVNGACISNHQAAAHVKNGEATSFSSSFGTDQHLAKRDLIVSAAEATLSFEDVSSTVSTQLKIPVYSEFEHVLEYVAQSDGKIVYAYKFQLRDDPVTRWIEVWCDATTSKVIQAINFAKKASYKAIPIPHRDPTQGFSVISNPEFKRSSPKGWTAGRVTKGNNVITSNPRGKTTRSVRNGVFNTKFDTKKQAGHSTNIAAAAVNLFYVSNVMHDISYQYGFTESAGNFQKNNFGKGGQGNDAVVINVLNPSDTNNAEFFTSPDGQPGIMNMHRFTYTYPDRNPGFDDGIIVHEYAHGISNRLTGGSSTASCLDTDEAGNMGEGWGDIMTLMVLAKSSDTATTKVFIGAYAKDIPAGLRSRPYTTDMTANSLTYSDLKTRILAHDAGEVWASMLWEVYWNLVIKHGFSANLYDASQSAGNIVTMRIIIGGMMLQSCNPTLISARNAILDADVNHYDGVNRCEIYKGFAKRGLGLGATNSYINDFSVPPECQ</sequence>
<feature type="region of interest" description="Disordered" evidence="13">
    <location>
        <begin position="254"/>
        <end position="280"/>
    </location>
</feature>
<keyword evidence="10 12" id="KW-0482">Metalloprotease</keyword>
<dbReference type="SUPFAM" id="SSF55486">
    <property type="entry name" value="Metalloproteases ('zincins'), catalytic domain"/>
    <property type="match status" value="1"/>
</dbReference>
<evidence type="ECO:0000256" key="1">
    <source>
        <dbReference type="ARBA" id="ARBA00001947"/>
    </source>
</evidence>